<feature type="region of interest" description="Disordered" evidence="1">
    <location>
        <begin position="254"/>
        <end position="281"/>
    </location>
</feature>
<keyword evidence="4" id="KW-1185">Reference proteome</keyword>
<evidence type="ECO:0008006" key="5">
    <source>
        <dbReference type="Google" id="ProtNLM"/>
    </source>
</evidence>
<accession>A0ABQ5S932</accession>
<sequence length="304" mass="32123">MSQHGNSICSISRDPVTKELDETIGLRYWQLFYSVFFWSNFATLMNLVIEILTALTTAKATISGTDPLVHVRGITIALVVLTTINLVLSPANQAANYTGMLVDWRKFGARFETLFYSIPEGEDKIKEKDTALRTLLAEVNTFDAPSIIHPVTEVIATCMIQIWRRHDTKWMQITNPNIYASCDANDGPSSNNAPDPTSSTANLAMTGLTSAAPLHVYVQKVAPQFFPSPAAVPSPAIPPGPGATVVTAADDKLTSTRGGGITDGPSTSAAGGIAPGSSIPLPDNVVVEISPAGAGSAPPAITST</sequence>
<evidence type="ECO:0000256" key="1">
    <source>
        <dbReference type="SAM" id="MobiDB-lite"/>
    </source>
</evidence>
<feature type="transmembrane region" description="Helical" evidence="2">
    <location>
        <begin position="69"/>
        <end position="88"/>
    </location>
</feature>
<organism evidence="3 4">
    <name type="scientific">Volvox africanus</name>
    <dbReference type="NCBI Taxonomy" id="51714"/>
    <lineage>
        <taxon>Eukaryota</taxon>
        <taxon>Viridiplantae</taxon>
        <taxon>Chlorophyta</taxon>
        <taxon>core chlorophytes</taxon>
        <taxon>Chlorophyceae</taxon>
        <taxon>CS clade</taxon>
        <taxon>Chlamydomonadales</taxon>
        <taxon>Volvocaceae</taxon>
        <taxon>Volvox</taxon>
    </lineage>
</organism>
<keyword evidence="2" id="KW-0472">Membrane</keyword>
<gene>
    <name evidence="3" type="ORF">VaNZ11_009861</name>
</gene>
<dbReference type="EMBL" id="BSDZ01000028">
    <property type="protein sequence ID" value="GLI66131.1"/>
    <property type="molecule type" value="Genomic_DNA"/>
</dbReference>
<name>A0ABQ5S932_9CHLO</name>
<dbReference type="Proteomes" id="UP001165090">
    <property type="component" value="Unassembled WGS sequence"/>
</dbReference>
<protein>
    <recommendedName>
        <fullName evidence="5">SMODS and SLOG-associating 2TM effector domain-containing protein</fullName>
    </recommendedName>
</protein>
<reference evidence="3 4" key="1">
    <citation type="journal article" date="2023" name="IScience">
        <title>Expanded male sex-determining region conserved during the evolution of homothallism in the green alga Volvox.</title>
        <authorList>
            <person name="Yamamoto K."/>
            <person name="Matsuzaki R."/>
            <person name="Mahakham W."/>
            <person name="Heman W."/>
            <person name="Sekimoto H."/>
            <person name="Kawachi M."/>
            <person name="Minakuchi Y."/>
            <person name="Toyoda A."/>
            <person name="Nozaki H."/>
        </authorList>
    </citation>
    <scope>NUCLEOTIDE SEQUENCE [LARGE SCALE GENOMIC DNA]</scope>
    <source>
        <strain evidence="3 4">NIES-4468</strain>
    </source>
</reference>
<feature type="transmembrane region" description="Helical" evidence="2">
    <location>
        <begin position="35"/>
        <end position="57"/>
    </location>
</feature>
<evidence type="ECO:0000313" key="3">
    <source>
        <dbReference type="EMBL" id="GLI66131.1"/>
    </source>
</evidence>
<proteinExistence type="predicted"/>
<keyword evidence="2" id="KW-1133">Transmembrane helix</keyword>
<evidence type="ECO:0000256" key="2">
    <source>
        <dbReference type="SAM" id="Phobius"/>
    </source>
</evidence>
<comment type="caution">
    <text evidence="3">The sequence shown here is derived from an EMBL/GenBank/DDBJ whole genome shotgun (WGS) entry which is preliminary data.</text>
</comment>
<keyword evidence="2" id="KW-0812">Transmembrane</keyword>
<evidence type="ECO:0000313" key="4">
    <source>
        <dbReference type="Proteomes" id="UP001165090"/>
    </source>
</evidence>